<keyword evidence="5 6" id="KW-0456">Lyase</keyword>
<evidence type="ECO:0000256" key="3">
    <source>
        <dbReference type="ARBA" id="ARBA00022723"/>
    </source>
</evidence>
<evidence type="ECO:0000256" key="4">
    <source>
        <dbReference type="ARBA" id="ARBA00022842"/>
    </source>
</evidence>
<dbReference type="EMBL" id="JAACJJ010000014">
    <property type="protein sequence ID" value="KAF5327387.1"/>
    <property type="molecule type" value="Genomic_DNA"/>
</dbReference>
<accession>A0A8H5F8F9</accession>
<dbReference type="GO" id="GO:0008299">
    <property type="term" value="P:isoprenoid biosynthetic process"/>
    <property type="evidence" value="ECO:0007669"/>
    <property type="project" value="UniProtKB-ARBA"/>
</dbReference>
<keyword evidence="4 6" id="KW-0460">Magnesium</keyword>
<dbReference type="Proteomes" id="UP000567179">
    <property type="component" value="Unassembled WGS sequence"/>
</dbReference>
<dbReference type="Gene3D" id="1.10.600.10">
    <property type="entry name" value="Farnesyl Diphosphate Synthase"/>
    <property type="match status" value="1"/>
</dbReference>
<dbReference type="Pfam" id="PF19086">
    <property type="entry name" value="Terpene_syn_C_2"/>
    <property type="match status" value="1"/>
</dbReference>
<dbReference type="PANTHER" id="PTHR35201">
    <property type="entry name" value="TERPENE SYNTHASE"/>
    <property type="match status" value="1"/>
</dbReference>
<dbReference type="InterPro" id="IPR034686">
    <property type="entry name" value="Terpene_cyclase-like_2"/>
</dbReference>
<dbReference type="PANTHER" id="PTHR35201:SF4">
    <property type="entry name" value="BETA-PINACENE SYNTHASE-RELATED"/>
    <property type="match status" value="1"/>
</dbReference>
<keyword evidence="8" id="KW-1185">Reference proteome</keyword>
<dbReference type="InterPro" id="IPR008949">
    <property type="entry name" value="Isoprenoid_synthase_dom_sf"/>
</dbReference>
<gene>
    <name evidence="7" type="ORF">D9619_004203</name>
</gene>
<dbReference type="OrthoDB" id="6486656at2759"/>
<keyword evidence="3 6" id="KW-0479">Metal-binding</keyword>
<name>A0A8H5F8F9_9AGAR</name>
<comment type="similarity">
    <text evidence="2 6">Belongs to the terpene synthase family.</text>
</comment>
<reference evidence="7 8" key="1">
    <citation type="journal article" date="2020" name="ISME J.">
        <title>Uncovering the hidden diversity of litter-decomposition mechanisms in mushroom-forming fungi.</title>
        <authorList>
            <person name="Floudas D."/>
            <person name="Bentzer J."/>
            <person name="Ahren D."/>
            <person name="Johansson T."/>
            <person name="Persson P."/>
            <person name="Tunlid A."/>
        </authorList>
    </citation>
    <scope>NUCLEOTIDE SEQUENCE [LARGE SCALE GENOMIC DNA]</scope>
    <source>
        <strain evidence="7 8">CBS 101986</strain>
    </source>
</reference>
<evidence type="ECO:0000256" key="1">
    <source>
        <dbReference type="ARBA" id="ARBA00001946"/>
    </source>
</evidence>
<comment type="cofactor">
    <cofactor evidence="1 6">
        <name>Mg(2+)</name>
        <dbReference type="ChEBI" id="CHEBI:18420"/>
    </cofactor>
</comment>
<dbReference type="SFLD" id="SFLDS00005">
    <property type="entry name" value="Isoprenoid_Synthase_Type_I"/>
    <property type="match status" value="1"/>
</dbReference>
<protein>
    <recommendedName>
        <fullName evidence="6">Terpene synthase</fullName>
        <ecNumber evidence="6">4.2.3.-</ecNumber>
    </recommendedName>
</protein>
<proteinExistence type="inferred from homology"/>
<dbReference type="EC" id="4.2.3.-" evidence="6"/>
<dbReference type="GO" id="GO:0010333">
    <property type="term" value="F:terpene synthase activity"/>
    <property type="evidence" value="ECO:0007669"/>
    <property type="project" value="InterPro"/>
</dbReference>
<dbReference type="GO" id="GO:0046872">
    <property type="term" value="F:metal ion binding"/>
    <property type="evidence" value="ECO:0007669"/>
    <property type="project" value="UniProtKB-KW"/>
</dbReference>
<organism evidence="7 8">
    <name type="scientific">Psilocybe cf. subviscida</name>
    <dbReference type="NCBI Taxonomy" id="2480587"/>
    <lineage>
        <taxon>Eukaryota</taxon>
        <taxon>Fungi</taxon>
        <taxon>Dikarya</taxon>
        <taxon>Basidiomycota</taxon>
        <taxon>Agaricomycotina</taxon>
        <taxon>Agaricomycetes</taxon>
        <taxon>Agaricomycetidae</taxon>
        <taxon>Agaricales</taxon>
        <taxon>Agaricineae</taxon>
        <taxon>Strophariaceae</taxon>
        <taxon>Psilocybe</taxon>
    </lineage>
</organism>
<evidence type="ECO:0000313" key="8">
    <source>
        <dbReference type="Proteomes" id="UP000567179"/>
    </source>
</evidence>
<evidence type="ECO:0000313" key="7">
    <source>
        <dbReference type="EMBL" id="KAF5327387.1"/>
    </source>
</evidence>
<sequence length="394" mass="45671">MAPLKSKHGHKRVSTSFLRTQAIVLYLPDTMANWPWPRVINPHYEEVGAVSNEWIESFKAFTPESQIAFKKCDFARIASLAYPYVSKEHLRTGCDLMNFFFVVDEYTDVESVEVVREMVDVVIDALNNPHKPRPRGEIILGEIARQYVVTILTMIQVLNWTIRFWELAIKTATPTSQKHMIESFTAYLESVVQQANDRNENIIRSIDTYFENRRQNIGIRPSYVPLELGLDLPDHVFYHPVVEELSYYIADMVILDNDIVSYNKEQATGDDRHNILTVVMHQYNTTFEGAMEWVVNYHAEVETKFLKTLKRVPSWGPQIDGQVQQYIHGLGNWARCNDCWNFESGRYFGSRGLEIQKTRMVPLLPKSTSAREDSSLRRENVVIPLIDNLLEKVH</sequence>
<evidence type="ECO:0000256" key="6">
    <source>
        <dbReference type="RuleBase" id="RU366034"/>
    </source>
</evidence>
<evidence type="ECO:0000256" key="5">
    <source>
        <dbReference type="ARBA" id="ARBA00023239"/>
    </source>
</evidence>
<dbReference type="SUPFAM" id="SSF48576">
    <property type="entry name" value="Terpenoid synthases"/>
    <property type="match status" value="1"/>
</dbReference>
<dbReference type="SFLD" id="SFLDG01020">
    <property type="entry name" value="Terpene_Cyclase_Like_2"/>
    <property type="match status" value="1"/>
</dbReference>
<dbReference type="AlphaFoldDB" id="A0A8H5F8F9"/>
<comment type="caution">
    <text evidence="7">The sequence shown here is derived from an EMBL/GenBank/DDBJ whole genome shotgun (WGS) entry which is preliminary data.</text>
</comment>
<evidence type="ECO:0000256" key="2">
    <source>
        <dbReference type="ARBA" id="ARBA00006333"/>
    </source>
</evidence>